<dbReference type="GeneID" id="123740061"/>
<name>A0ABM3EFS3_SALSA</name>
<protein>
    <submittedName>
        <fullName evidence="3">Exocyst complex component 6B</fullName>
    </submittedName>
</protein>
<evidence type="ECO:0000256" key="1">
    <source>
        <dbReference type="SAM" id="MobiDB-lite"/>
    </source>
</evidence>
<proteinExistence type="predicted"/>
<feature type="region of interest" description="Disordered" evidence="1">
    <location>
        <begin position="1"/>
        <end position="50"/>
    </location>
</feature>
<gene>
    <name evidence="3" type="primary">LOC123740061</name>
</gene>
<evidence type="ECO:0000313" key="3">
    <source>
        <dbReference type="RefSeq" id="XP_045569922.1"/>
    </source>
</evidence>
<dbReference type="Proteomes" id="UP001652741">
    <property type="component" value="Unplaced"/>
</dbReference>
<keyword evidence="2" id="KW-1185">Reference proteome</keyword>
<feature type="compositionally biased region" description="Polar residues" evidence="1">
    <location>
        <begin position="1"/>
        <end position="26"/>
    </location>
</feature>
<organism evidence="2 3">
    <name type="scientific">Salmo salar</name>
    <name type="common">Atlantic salmon</name>
    <dbReference type="NCBI Taxonomy" id="8030"/>
    <lineage>
        <taxon>Eukaryota</taxon>
        <taxon>Metazoa</taxon>
        <taxon>Chordata</taxon>
        <taxon>Craniata</taxon>
        <taxon>Vertebrata</taxon>
        <taxon>Euteleostomi</taxon>
        <taxon>Actinopterygii</taxon>
        <taxon>Neopterygii</taxon>
        <taxon>Teleostei</taxon>
        <taxon>Protacanthopterygii</taxon>
        <taxon>Salmoniformes</taxon>
        <taxon>Salmonidae</taxon>
        <taxon>Salmoninae</taxon>
        <taxon>Salmo</taxon>
    </lineage>
</organism>
<sequence length="81" mass="9135">MRNLQRAGNQDPSQADSPTPPSQANNPTPPCERSRTKRGGMKDTSRKNNMFAQFRKNERDTQKLLDTVVNQLLNLVSAHQT</sequence>
<dbReference type="RefSeq" id="XP_045569922.1">
    <property type="nucleotide sequence ID" value="XM_045713966.1"/>
</dbReference>
<reference evidence="3" key="1">
    <citation type="submission" date="2025-08" db="UniProtKB">
        <authorList>
            <consortium name="RefSeq"/>
        </authorList>
    </citation>
    <scope>IDENTIFICATION</scope>
</reference>
<evidence type="ECO:0000313" key="2">
    <source>
        <dbReference type="Proteomes" id="UP001652741"/>
    </source>
</evidence>
<accession>A0ABM3EFS3</accession>